<feature type="compositionally biased region" description="Basic and acidic residues" evidence="1">
    <location>
        <begin position="126"/>
        <end position="140"/>
    </location>
</feature>
<feature type="compositionally biased region" description="Basic residues" evidence="1">
    <location>
        <begin position="60"/>
        <end position="70"/>
    </location>
</feature>
<sequence>MAKMVADGQWQSRYFDRHMSTPPVILEEVIQKIQKSWQSQPIEPRSVLGRVSADQLRGPAQKRPRGRRSPPRGDSLAPMSYRYQGSRATSPDTGSSRYARGASVSYRHGSRGHPQYQEAEAEPGGEADRDAPRRWPEPRGDVLPVSSSESRGDLLSAVESCQRLLDAQRADLVTLRGRLQTVESLAEAGRGERLTPKTQRASKAYARPSNGICSRSLRLARLSDSACVTLWRPPKTLRRNRVMAKAVRTRKCFNWETKSY</sequence>
<protein>
    <submittedName>
        <fullName evidence="2">Unnamed protein product</fullName>
    </submittedName>
</protein>
<feature type="compositionally biased region" description="Polar residues" evidence="1">
    <location>
        <begin position="86"/>
        <end position="96"/>
    </location>
</feature>
<keyword evidence="3" id="KW-1185">Reference proteome</keyword>
<reference evidence="2" key="1">
    <citation type="submission" date="2023-04" db="EMBL/GenBank/DDBJ databases">
        <title>Phytophthora fragariaefolia NBRC 109709.</title>
        <authorList>
            <person name="Ichikawa N."/>
            <person name="Sato H."/>
            <person name="Tonouchi N."/>
        </authorList>
    </citation>
    <scope>NUCLEOTIDE SEQUENCE</scope>
    <source>
        <strain evidence="2">NBRC 109709</strain>
    </source>
</reference>
<evidence type="ECO:0000256" key="1">
    <source>
        <dbReference type="SAM" id="MobiDB-lite"/>
    </source>
</evidence>
<gene>
    <name evidence="2" type="ORF">Pfra01_000892900</name>
</gene>
<evidence type="ECO:0000313" key="3">
    <source>
        <dbReference type="Proteomes" id="UP001165121"/>
    </source>
</evidence>
<evidence type="ECO:0000313" key="2">
    <source>
        <dbReference type="EMBL" id="GMF34612.1"/>
    </source>
</evidence>
<dbReference type="EMBL" id="BSXT01000824">
    <property type="protein sequence ID" value="GMF34612.1"/>
    <property type="molecule type" value="Genomic_DNA"/>
</dbReference>
<proteinExistence type="predicted"/>
<accession>A0A9W6XAF3</accession>
<dbReference type="AlphaFoldDB" id="A0A9W6XAF3"/>
<dbReference type="Proteomes" id="UP001165121">
    <property type="component" value="Unassembled WGS sequence"/>
</dbReference>
<organism evidence="2 3">
    <name type="scientific">Phytophthora fragariaefolia</name>
    <dbReference type="NCBI Taxonomy" id="1490495"/>
    <lineage>
        <taxon>Eukaryota</taxon>
        <taxon>Sar</taxon>
        <taxon>Stramenopiles</taxon>
        <taxon>Oomycota</taxon>
        <taxon>Peronosporomycetes</taxon>
        <taxon>Peronosporales</taxon>
        <taxon>Peronosporaceae</taxon>
        <taxon>Phytophthora</taxon>
    </lineage>
</organism>
<feature type="region of interest" description="Disordered" evidence="1">
    <location>
        <begin position="34"/>
        <end position="149"/>
    </location>
</feature>
<name>A0A9W6XAF3_9STRA</name>
<comment type="caution">
    <text evidence="2">The sequence shown here is derived from an EMBL/GenBank/DDBJ whole genome shotgun (WGS) entry which is preliminary data.</text>
</comment>